<name>A0ABQ9ZEW8_9CRUS</name>
<gene>
    <name evidence="2" type="ORF">OUZ56_020591</name>
</gene>
<keyword evidence="1" id="KW-1133">Transmembrane helix</keyword>
<evidence type="ECO:0000313" key="2">
    <source>
        <dbReference type="EMBL" id="KAK4011474.1"/>
    </source>
</evidence>
<keyword evidence="1" id="KW-0472">Membrane</keyword>
<dbReference type="Proteomes" id="UP001234178">
    <property type="component" value="Unassembled WGS sequence"/>
</dbReference>
<accession>A0ABQ9ZEW8</accession>
<keyword evidence="1" id="KW-0812">Transmembrane</keyword>
<dbReference type="EMBL" id="JAOYFB010000003">
    <property type="protein sequence ID" value="KAK4011474.1"/>
    <property type="molecule type" value="Genomic_DNA"/>
</dbReference>
<protein>
    <submittedName>
        <fullName evidence="2">Uncharacterized protein</fullName>
    </submittedName>
</protein>
<comment type="caution">
    <text evidence="2">The sequence shown here is derived from an EMBL/GenBank/DDBJ whole genome shotgun (WGS) entry which is preliminary data.</text>
</comment>
<sequence length="93" mass="10701">MVLIFFVQTGQNGVSQFLVSHFVPSGLYVKRISGKRLGPRKSAGQSVLSYFLLYKQELSSSKFYPIVVILLLFSLLKYFFLKEFPNRLVFDRG</sequence>
<evidence type="ECO:0000313" key="3">
    <source>
        <dbReference type="Proteomes" id="UP001234178"/>
    </source>
</evidence>
<evidence type="ECO:0000256" key="1">
    <source>
        <dbReference type="SAM" id="Phobius"/>
    </source>
</evidence>
<reference evidence="2 3" key="1">
    <citation type="journal article" date="2023" name="Nucleic Acids Res.">
        <title>The hologenome of Daphnia magna reveals possible DNA methylation and microbiome-mediated evolution of the host genome.</title>
        <authorList>
            <person name="Chaturvedi A."/>
            <person name="Li X."/>
            <person name="Dhandapani V."/>
            <person name="Marshall H."/>
            <person name="Kissane S."/>
            <person name="Cuenca-Cambronero M."/>
            <person name="Asole G."/>
            <person name="Calvet F."/>
            <person name="Ruiz-Romero M."/>
            <person name="Marangio P."/>
            <person name="Guigo R."/>
            <person name="Rago D."/>
            <person name="Mirbahai L."/>
            <person name="Eastwood N."/>
            <person name="Colbourne J.K."/>
            <person name="Zhou J."/>
            <person name="Mallon E."/>
            <person name="Orsini L."/>
        </authorList>
    </citation>
    <scope>NUCLEOTIDE SEQUENCE [LARGE SCALE GENOMIC DNA]</scope>
    <source>
        <strain evidence="2">LRV0_1</strain>
    </source>
</reference>
<keyword evidence="3" id="KW-1185">Reference proteome</keyword>
<organism evidence="2 3">
    <name type="scientific">Daphnia magna</name>
    <dbReference type="NCBI Taxonomy" id="35525"/>
    <lineage>
        <taxon>Eukaryota</taxon>
        <taxon>Metazoa</taxon>
        <taxon>Ecdysozoa</taxon>
        <taxon>Arthropoda</taxon>
        <taxon>Crustacea</taxon>
        <taxon>Branchiopoda</taxon>
        <taxon>Diplostraca</taxon>
        <taxon>Cladocera</taxon>
        <taxon>Anomopoda</taxon>
        <taxon>Daphniidae</taxon>
        <taxon>Daphnia</taxon>
    </lineage>
</organism>
<feature type="transmembrane region" description="Helical" evidence="1">
    <location>
        <begin position="63"/>
        <end position="80"/>
    </location>
</feature>
<proteinExistence type="predicted"/>